<dbReference type="InterPro" id="IPR017871">
    <property type="entry name" value="ABC_transporter-like_CS"/>
</dbReference>
<dbReference type="Pfam" id="PF12399">
    <property type="entry name" value="BCA_ABC_TP_C"/>
    <property type="match status" value="1"/>
</dbReference>
<evidence type="ECO:0000313" key="5">
    <source>
        <dbReference type="EMBL" id="GAG20185.1"/>
    </source>
</evidence>
<dbReference type="PANTHER" id="PTHR45772">
    <property type="entry name" value="CONSERVED COMPONENT OF ABC TRANSPORTER FOR NATURAL AMINO ACIDS-RELATED"/>
    <property type="match status" value="1"/>
</dbReference>
<dbReference type="PROSITE" id="PS00211">
    <property type="entry name" value="ABC_TRANSPORTER_1"/>
    <property type="match status" value="1"/>
</dbReference>
<keyword evidence="2" id="KW-0547">Nucleotide-binding</keyword>
<dbReference type="EMBL" id="BARS01032936">
    <property type="protein sequence ID" value="GAG20185.1"/>
    <property type="molecule type" value="Genomic_DNA"/>
</dbReference>
<accession>X0VPL8</accession>
<dbReference type="InterPro" id="IPR003439">
    <property type="entry name" value="ABC_transporter-like_ATP-bd"/>
</dbReference>
<reference evidence="5" key="1">
    <citation type="journal article" date="2014" name="Front. Microbiol.">
        <title>High frequency of phylogenetically diverse reductive dehalogenase-homologous genes in deep subseafloor sedimentary metagenomes.</title>
        <authorList>
            <person name="Kawai M."/>
            <person name="Futagami T."/>
            <person name="Toyoda A."/>
            <person name="Takaki Y."/>
            <person name="Nishi S."/>
            <person name="Hori S."/>
            <person name="Arai W."/>
            <person name="Tsubouchi T."/>
            <person name="Morono Y."/>
            <person name="Uchiyama I."/>
            <person name="Ito T."/>
            <person name="Fujiyama A."/>
            <person name="Inagaki F."/>
            <person name="Takami H."/>
        </authorList>
    </citation>
    <scope>NUCLEOTIDE SEQUENCE</scope>
    <source>
        <strain evidence="5">Expedition CK06-06</strain>
    </source>
</reference>
<comment type="caution">
    <text evidence="5">The sequence shown here is derived from an EMBL/GenBank/DDBJ whole genome shotgun (WGS) entry which is preliminary data.</text>
</comment>
<proteinExistence type="predicted"/>
<dbReference type="SUPFAM" id="SSF52540">
    <property type="entry name" value="P-loop containing nucleoside triphosphate hydrolases"/>
    <property type="match status" value="1"/>
</dbReference>
<organism evidence="5">
    <name type="scientific">marine sediment metagenome</name>
    <dbReference type="NCBI Taxonomy" id="412755"/>
    <lineage>
        <taxon>unclassified sequences</taxon>
        <taxon>metagenomes</taxon>
        <taxon>ecological metagenomes</taxon>
    </lineage>
</organism>
<evidence type="ECO:0000259" key="4">
    <source>
        <dbReference type="PROSITE" id="PS50893"/>
    </source>
</evidence>
<feature type="non-terminal residue" evidence="5">
    <location>
        <position position="1"/>
    </location>
</feature>
<evidence type="ECO:0000256" key="1">
    <source>
        <dbReference type="ARBA" id="ARBA00022448"/>
    </source>
</evidence>
<dbReference type="InterPro" id="IPR032823">
    <property type="entry name" value="BCA_ABC_TP_C"/>
</dbReference>
<dbReference type="InterPro" id="IPR027417">
    <property type="entry name" value="P-loop_NTPase"/>
</dbReference>
<keyword evidence="1" id="KW-0813">Transport</keyword>
<dbReference type="PROSITE" id="PS50893">
    <property type="entry name" value="ABC_TRANSPORTER_2"/>
    <property type="match status" value="1"/>
</dbReference>
<protein>
    <recommendedName>
        <fullName evidence="4">ABC transporter domain-containing protein</fullName>
    </recommendedName>
</protein>
<dbReference type="PANTHER" id="PTHR45772:SF9">
    <property type="entry name" value="CONSERVED COMPONENT OF ABC TRANSPORTER FOR NATURAL AMINO ACIDS"/>
    <property type="match status" value="1"/>
</dbReference>
<gene>
    <name evidence="5" type="ORF">S01H1_51063</name>
</gene>
<dbReference type="Gene3D" id="3.40.50.300">
    <property type="entry name" value="P-loop containing nucleotide triphosphate hydrolases"/>
    <property type="match status" value="1"/>
</dbReference>
<evidence type="ECO:0000256" key="3">
    <source>
        <dbReference type="ARBA" id="ARBA00022840"/>
    </source>
</evidence>
<dbReference type="GO" id="GO:0016887">
    <property type="term" value="F:ATP hydrolysis activity"/>
    <property type="evidence" value="ECO:0007669"/>
    <property type="project" value="InterPro"/>
</dbReference>
<dbReference type="AlphaFoldDB" id="X0VPL8"/>
<feature type="domain" description="ABC transporter" evidence="4">
    <location>
        <begin position="1"/>
        <end position="212"/>
    </location>
</feature>
<keyword evidence="3" id="KW-0067">ATP-binding</keyword>
<dbReference type="InterPro" id="IPR051120">
    <property type="entry name" value="ABC_AA/LPS_Transport"/>
</dbReference>
<dbReference type="GO" id="GO:0005524">
    <property type="term" value="F:ATP binding"/>
    <property type="evidence" value="ECO:0007669"/>
    <property type="project" value="UniProtKB-KW"/>
</dbReference>
<sequence>NSPFTLVNCISGIYNPEEGNVYYRDEDITGEAMYKISRRGLVRTFQIASPFLSLTTLENMLVAVPKNAGENIFFSLFKPSWSDSEVSAVKQASELLGVLGLKHVWNMPANTLSGGELKLLEIGRALMCGAETILLDEPVGSIDPKLCHQIFSHVLRLRDEMGLTFLVIEHRLEVAAQYADHVFAMDRGKLLTEGTPKEVFEDPRVITSYLGE</sequence>
<name>X0VPL8_9ZZZZ</name>
<dbReference type="Pfam" id="PF00005">
    <property type="entry name" value="ABC_tran"/>
    <property type="match status" value="1"/>
</dbReference>
<dbReference type="GO" id="GO:0005886">
    <property type="term" value="C:plasma membrane"/>
    <property type="evidence" value="ECO:0007669"/>
    <property type="project" value="TreeGrafter"/>
</dbReference>
<evidence type="ECO:0000256" key="2">
    <source>
        <dbReference type="ARBA" id="ARBA00022741"/>
    </source>
</evidence>